<accession>A0A238WAM0</accession>
<comment type="similarity">
    <text evidence="1">Belongs to the bacterial solute-binding protein 5 family.</text>
</comment>
<dbReference type="RefSeq" id="WP_089331992.1">
    <property type="nucleotide sequence ID" value="NZ_FZNS01000002.1"/>
</dbReference>
<dbReference type="SUPFAM" id="SSF53850">
    <property type="entry name" value="Periplasmic binding protein-like II"/>
    <property type="match status" value="1"/>
</dbReference>
<dbReference type="InterPro" id="IPR000914">
    <property type="entry name" value="SBP_5_dom"/>
</dbReference>
<feature type="domain" description="Solute-binding protein family 5" evidence="5">
    <location>
        <begin position="73"/>
        <end position="487"/>
    </location>
</feature>
<dbReference type="AlphaFoldDB" id="A0A238WAM0"/>
<dbReference type="GO" id="GO:1904680">
    <property type="term" value="F:peptide transmembrane transporter activity"/>
    <property type="evidence" value="ECO:0007669"/>
    <property type="project" value="TreeGrafter"/>
</dbReference>
<sequence>MKRILFGLLLLLWSSITGCSPSATSATPDTVRIRWARDPENLDPLIANNPSSYEVSTLLHCSLLNISDTGRNIVPWLAAASPQVERLGDSLMLVSYSLRPEATWDNGKPVVAQDVAFTLKMMNCPGLPTEMDQAMFHFIQDIRLDTTDSRRFTLVCTGQSSDYVRNSGDFSILPEYALDPKGSLRSVSIRELRSGAATAYASVTSFVQRYQAAQLAQHPDNLPGCGPYQLKNWQPGRFLTFTRKLKWWGDALAKAPPILRAVPKSITYQIIPDAGTAMLALRRGDIDLYPLMPAAEFARLRRSDADRARLSFYTVDSYECVVANFNTRQPTLQDRFTRQALSALFDVPGLIRATQQGAAYRSASIVSPRVHPYYNDSLPLPTYDTQQAITLLRKAGWREVNGQGWVRKQAGKLLELRLSLSYRAGDPALEAAALQFRAAATAIRIPVDLRPTEASLLVQQLREGTTEVSLRSIGGNPAAYDFTPLFHSNSTSLYNYSGFGTPASDHLIEAIVQTPDTAQKTRLLRRFQRLLYTERPIYVLYFLQYRIAAARRLGRVPVTSIKPSYRANAIDFSPVTK</sequence>
<dbReference type="GO" id="GO:0015833">
    <property type="term" value="P:peptide transport"/>
    <property type="evidence" value="ECO:0007669"/>
    <property type="project" value="TreeGrafter"/>
</dbReference>
<dbReference type="PANTHER" id="PTHR30290">
    <property type="entry name" value="PERIPLASMIC BINDING COMPONENT OF ABC TRANSPORTER"/>
    <property type="match status" value="1"/>
</dbReference>
<dbReference type="EMBL" id="FZNS01000002">
    <property type="protein sequence ID" value="SNR43253.1"/>
    <property type="molecule type" value="Genomic_DNA"/>
</dbReference>
<dbReference type="Pfam" id="PF00496">
    <property type="entry name" value="SBP_bac_5"/>
    <property type="match status" value="1"/>
</dbReference>
<gene>
    <name evidence="6" type="ORF">SAMN06269173_102375</name>
</gene>
<evidence type="ECO:0000313" key="7">
    <source>
        <dbReference type="Proteomes" id="UP000198310"/>
    </source>
</evidence>
<keyword evidence="7" id="KW-1185">Reference proteome</keyword>
<dbReference type="Gene3D" id="3.10.105.10">
    <property type="entry name" value="Dipeptide-binding Protein, Domain 3"/>
    <property type="match status" value="1"/>
</dbReference>
<dbReference type="Gene3D" id="3.40.190.10">
    <property type="entry name" value="Periplasmic binding protein-like II"/>
    <property type="match status" value="1"/>
</dbReference>
<dbReference type="CDD" id="cd00995">
    <property type="entry name" value="PBP2_NikA_DppA_OppA_like"/>
    <property type="match status" value="1"/>
</dbReference>
<dbReference type="Proteomes" id="UP000198310">
    <property type="component" value="Unassembled WGS sequence"/>
</dbReference>
<protein>
    <submittedName>
        <fullName evidence="6">Peptide/nickel transport system substrate-binding protein</fullName>
    </submittedName>
</protein>
<dbReference type="GO" id="GO:0043190">
    <property type="term" value="C:ATP-binding cassette (ABC) transporter complex"/>
    <property type="evidence" value="ECO:0007669"/>
    <property type="project" value="InterPro"/>
</dbReference>
<reference evidence="7" key="1">
    <citation type="submission" date="2017-06" db="EMBL/GenBank/DDBJ databases">
        <authorList>
            <person name="Varghese N."/>
            <person name="Submissions S."/>
        </authorList>
    </citation>
    <scope>NUCLEOTIDE SEQUENCE [LARGE SCALE GENOMIC DNA]</scope>
    <source>
        <strain evidence="7">DSM 28041</strain>
    </source>
</reference>
<dbReference type="PROSITE" id="PS51257">
    <property type="entry name" value="PROKAR_LIPOPROTEIN"/>
    <property type="match status" value="1"/>
</dbReference>
<keyword evidence="3 4" id="KW-0732">Signal</keyword>
<dbReference type="InterPro" id="IPR030678">
    <property type="entry name" value="Peptide/Ni-bd"/>
</dbReference>
<evidence type="ECO:0000256" key="1">
    <source>
        <dbReference type="ARBA" id="ARBA00005695"/>
    </source>
</evidence>
<evidence type="ECO:0000256" key="4">
    <source>
        <dbReference type="SAM" id="SignalP"/>
    </source>
</evidence>
<dbReference type="InterPro" id="IPR039424">
    <property type="entry name" value="SBP_5"/>
</dbReference>
<name>A0A238WAM0_9BACT</name>
<evidence type="ECO:0000313" key="6">
    <source>
        <dbReference type="EMBL" id="SNR43253.1"/>
    </source>
</evidence>
<keyword evidence="2" id="KW-0813">Transport</keyword>
<dbReference type="PANTHER" id="PTHR30290:SF9">
    <property type="entry name" value="OLIGOPEPTIDE-BINDING PROTEIN APPA"/>
    <property type="match status" value="1"/>
</dbReference>
<dbReference type="PIRSF" id="PIRSF002741">
    <property type="entry name" value="MppA"/>
    <property type="match status" value="1"/>
</dbReference>
<organism evidence="6 7">
    <name type="scientific">Hymenobacter mucosus</name>
    <dbReference type="NCBI Taxonomy" id="1411120"/>
    <lineage>
        <taxon>Bacteria</taxon>
        <taxon>Pseudomonadati</taxon>
        <taxon>Bacteroidota</taxon>
        <taxon>Cytophagia</taxon>
        <taxon>Cytophagales</taxon>
        <taxon>Hymenobacteraceae</taxon>
        <taxon>Hymenobacter</taxon>
    </lineage>
</organism>
<evidence type="ECO:0000256" key="2">
    <source>
        <dbReference type="ARBA" id="ARBA00022448"/>
    </source>
</evidence>
<evidence type="ECO:0000259" key="5">
    <source>
        <dbReference type="Pfam" id="PF00496"/>
    </source>
</evidence>
<evidence type="ECO:0000256" key="3">
    <source>
        <dbReference type="ARBA" id="ARBA00022729"/>
    </source>
</evidence>
<proteinExistence type="inferred from homology"/>
<feature type="chain" id="PRO_5012104905" evidence="4">
    <location>
        <begin position="26"/>
        <end position="577"/>
    </location>
</feature>
<dbReference type="GO" id="GO:0030288">
    <property type="term" value="C:outer membrane-bounded periplasmic space"/>
    <property type="evidence" value="ECO:0007669"/>
    <property type="project" value="UniProtKB-ARBA"/>
</dbReference>
<feature type="signal peptide" evidence="4">
    <location>
        <begin position="1"/>
        <end position="25"/>
    </location>
</feature>